<proteinExistence type="predicted"/>
<evidence type="ECO:0000313" key="4">
    <source>
        <dbReference type="Proteomes" id="UP000246114"/>
    </source>
</evidence>
<feature type="transmembrane region" description="Helical" evidence="1">
    <location>
        <begin position="176"/>
        <end position="206"/>
    </location>
</feature>
<gene>
    <name evidence="3" type="ORF">DBY38_08185</name>
</gene>
<dbReference type="InterPro" id="IPR052710">
    <property type="entry name" value="CAAX_protease"/>
</dbReference>
<feature type="transmembrane region" description="Helical" evidence="1">
    <location>
        <begin position="83"/>
        <end position="106"/>
    </location>
</feature>
<dbReference type="GO" id="GO:0080120">
    <property type="term" value="P:CAAX-box protein maturation"/>
    <property type="evidence" value="ECO:0007669"/>
    <property type="project" value="UniProtKB-ARBA"/>
</dbReference>
<reference evidence="3 4" key="1">
    <citation type="submission" date="2018-03" db="EMBL/GenBank/DDBJ databases">
        <title>The uncultured portion of the human microbiome is neutrally assembled.</title>
        <authorList>
            <person name="Jeraldo P."/>
            <person name="Boardman L."/>
            <person name="White B.A."/>
            <person name="Nelson H."/>
            <person name="Goldenfeld N."/>
            <person name="Chia N."/>
        </authorList>
    </citation>
    <scope>NUCLEOTIDE SEQUENCE [LARGE SCALE GENOMIC DNA]</scope>
    <source>
        <strain evidence="3">CIM:MAG 903</strain>
    </source>
</reference>
<comment type="caution">
    <text evidence="3">The sequence shown here is derived from an EMBL/GenBank/DDBJ whole genome shotgun (WGS) entry which is preliminary data.</text>
</comment>
<accession>A0A316M876</accession>
<protein>
    <recommendedName>
        <fullName evidence="2">CAAX prenyl protease 2/Lysostaphin resistance protein A-like domain-containing protein</fullName>
    </recommendedName>
</protein>
<keyword evidence="1" id="KW-0812">Transmembrane</keyword>
<evidence type="ECO:0000313" key="3">
    <source>
        <dbReference type="EMBL" id="PWL53245.1"/>
    </source>
</evidence>
<name>A0A316M876_9CLOT</name>
<dbReference type="InterPro" id="IPR003675">
    <property type="entry name" value="Rce1/LyrA-like_dom"/>
</dbReference>
<evidence type="ECO:0000259" key="2">
    <source>
        <dbReference type="Pfam" id="PF02517"/>
    </source>
</evidence>
<feature type="transmembrane region" description="Helical" evidence="1">
    <location>
        <begin position="296"/>
        <end position="314"/>
    </location>
</feature>
<organism evidence="3 4">
    <name type="scientific">Clostridium cadaveris</name>
    <dbReference type="NCBI Taxonomy" id="1529"/>
    <lineage>
        <taxon>Bacteria</taxon>
        <taxon>Bacillati</taxon>
        <taxon>Bacillota</taxon>
        <taxon>Clostridia</taxon>
        <taxon>Eubacteriales</taxon>
        <taxon>Clostridiaceae</taxon>
        <taxon>Clostridium</taxon>
    </lineage>
</organism>
<dbReference type="PANTHER" id="PTHR36435:SF1">
    <property type="entry name" value="CAAX AMINO TERMINAL PROTEASE FAMILY PROTEIN"/>
    <property type="match status" value="1"/>
</dbReference>
<feature type="transmembrane region" description="Helical" evidence="1">
    <location>
        <begin position="236"/>
        <end position="258"/>
    </location>
</feature>
<dbReference type="Pfam" id="PF02517">
    <property type="entry name" value="Rce1-like"/>
    <property type="match status" value="1"/>
</dbReference>
<dbReference type="EMBL" id="QAMZ01000040">
    <property type="protein sequence ID" value="PWL53245.1"/>
    <property type="molecule type" value="Genomic_DNA"/>
</dbReference>
<sequence>MRVKKKMKPIFKGNSFVLVLVTIQFIGSLILGNTIGAKMTTGQLLVFSQVAFLLVPTAIYFIITKKPIKETLKLNKLYITDIICLIAIGILCYPIAGLCANISSIFFENNVQAVVNQLQGISFATLIGIMALTPAICEEIVMRGVVLSEYKYKNTFKAAVMNGIIFGLMHLSGQQFLYAAVLGFLFAYIVRITGSLFSTMIVHFVFNGFNMTVSYMATKFQGDAMVEAVPMTANTFLSAIITFSIMSTISGFIIWLLVRYMKKKRERLNLNIVSQDENEEENFSDEVWELKKETMVNLPFILLVIFNIVFIKLFQ</sequence>
<dbReference type="GO" id="GO:0004175">
    <property type="term" value="F:endopeptidase activity"/>
    <property type="evidence" value="ECO:0007669"/>
    <property type="project" value="UniProtKB-ARBA"/>
</dbReference>
<dbReference type="AlphaFoldDB" id="A0A316M876"/>
<dbReference type="Proteomes" id="UP000246114">
    <property type="component" value="Unassembled WGS sequence"/>
</dbReference>
<keyword evidence="1" id="KW-1133">Transmembrane helix</keyword>
<dbReference type="PANTHER" id="PTHR36435">
    <property type="entry name" value="SLR1288 PROTEIN"/>
    <property type="match status" value="1"/>
</dbReference>
<keyword evidence="1" id="KW-0472">Membrane</keyword>
<feature type="transmembrane region" description="Helical" evidence="1">
    <location>
        <begin position="42"/>
        <end position="63"/>
    </location>
</feature>
<evidence type="ECO:0000256" key="1">
    <source>
        <dbReference type="SAM" id="Phobius"/>
    </source>
</evidence>
<feature type="domain" description="CAAX prenyl protease 2/Lysostaphin resistance protein A-like" evidence="2">
    <location>
        <begin position="123"/>
        <end position="208"/>
    </location>
</feature>
<feature type="transmembrane region" description="Helical" evidence="1">
    <location>
        <begin position="118"/>
        <end position="137"/>
    </location>
</feature>